<dbReference type="EMBL" id="BMXV01000005">
    <property type="protein sequence ID" value="GGY76678.1"/>
    <property type="molecule type" value="Genomic_DNA"/>
</dbReference>
<keyword evidence="2" id="KW-1185">Reference proteome</keyword>
<comment type="caution">
    <text evidence="1">The sequence shown here is derived from an EMBL/GenBank/DDBJ whole genome shotgun (WGS) entry which is preliminary data.</text>
</comment>
<reference evidence="2" key="1">
    <citation type="journal article" date="2019" name="Int. J. Syst. Evol. Microbiol.">
        <title>The Global Catalogue of Microorganisms (GCM) 10K type strain sequencing project: providing services to taxonomists for standard genome sequencing and annotation.</title>
        <authorList>
            <consortium name="The Broad Institute Genomics Platform"/>
            <consortium name="The Broad Institute Genome Sequencing Center for Infectious Disease"/>
            <person name="Wu L."/>
            <person name="Ma J."/>
        </authorList>
    </citation>
    <scope>NUCLEOTIDE SEQUENCE [LARGE SCALE GENOMIC DNA]</scope>
    <source>
        <strain evidence="2">KCTC 22280</strain>
    </source>
</reference>
<name>A0ABQ3B5L5_9GAMM</name>
<evidence type="ECO:0000313" key="2">
    <source>
        <dbReference type="Proteomes" id="UP000601597"/>
    </source>
</evidence>
<protein>
    <submittedName>
        <fullName evidence="1">Uncharacterized protein</fullName>
    </submittedName>
</protein>
<gene>
    <name evidence="1" type="ORF">GCM10007071_25280</name>
</gene>
<dbReference type="Proteomes" id="UP000601597">
    <property type="component" value="Unassembled WGS sequence"/>
</dbReference>
<accession>A0ABQ3B5L5</accession>
<evidence type="ECO:0000313" key="1">
    <source>
        <dbReference type="EMBL" id="GGY76678.1"/>
    </source>
</evidence>
<sequence>MLFPSSVEGHAKAFMLGHDAFATPSCEPEARRLPPAPLQKTRPALTPCQAVSECRIPLGPVFDMLLR</sequence>
<proteinExistence type="predicted"/>
<organism evidence="1 2">
    <name type="scientific">Marinobacter zhanjiangensis</name>
    <dbReference type="NCBI Taxonomy" id="578215"/>
    <lineage>
        <taxon>Bacteria</taxon>
        <taxon>Pseudomonadati</taxon>
        <taxon>Pseudomonadota</taxon>
        <taxon>Gammaproteobacteria</taxon>
        <taxon>Pseudomonadales</taxon>
        <taxon>Marinobacteraceae</taxon>
        <taxon>Marinobacter</taxon>
    </lineage>
</organism>